<reference evidence="2 3" key="1">
    <citation type="journal article" date="2015" name="Sci. Rep.">
        <title>Genome of the facultative scuticociliatosis pathogen Pseudocohnilembus persalinus provides insight into its virulence through horizontal gene transfer.</title>
        <authorList>
            <person name="Xiong J."/>
            <person name="Wang G."/>
            <person name="Cheng J."/>
            <person name="Tian M."/>
            <person name="Pan X."/>
            <person name="Warren A."/>
            <person name="Jiang C."/>
            <person name="Yuan D."/>
            <person name="Miao W."/>
        </authorList>
    </citation>
    <scope>NUCLEOTIDE SEQUENCE [LARGE SCALE GENOMIC DNA]</scope>
    <source>
        <strain evidence="2">36N120E</strain>
    </source>
</reference>
<dbReference type="SUPFAM" id="SSF49562">
    <property type="entry name" value="C2 domain (Calcium/lipid-binding domain, CaLB)"/>
    <property type="match status" value="1"/>
</dbReference>
<dbReference type="Gene3D" id="2.60.40.150">
    <property type="entry name" value="C2 domain"/>
    <property type="match status" value="1"/>
</dbReference>
<dbReference type="InParanoid" id="A0A0V0QSX1"/>
<gene>
    <name evidence="2" type="ORF">PPERSA_06663</name>
</gene>
<organism evidence="2 3">
    <name type="scientific">Pseudocohnilembus persalinus</name>
    <name type="common">Ciliate</name>
    <dbReference type="NCBI Taxonomy" id="266149"/>
    <lineage>
        <taxon>Eukaryota</taxon>
        <taxon>Sar</taxon>
        <taxon>Alveolata</taxon>
        <taxon>Ciliophora</taxon>
        <taxon>Intramacronucleata</taxon>
        <taxon>Oligohymenophorea</taxon>
        <taxon>Scuticociliatia</taxon>
        <taxon>Philasterida</taxon>
        <taxon>Pseudocohnilembidae</taxon>
        <taxon>Pseudocohnilembus</taxon>
    </lineage>
</organism>
<dbReference type="AlphaFoldDB" id="A0A0V0QSX1"/>
<accession>A0A0V0QSX1</accession>
<evidence type="ECO:0000313" key="2">
    <source>
        <dbReference type="EMBL" id="KRX05029.1"/>
    </source>
</evidence>
<dbReference type="EMBL" id="LDAU01000110">
    <property type="protein sequence ID" value="KRX05029.1"/>
    <property type="molecule type" value="Genomic_DNA"/>
</dbReference>
<evidence type="ECO:0000256" key="1">
    <source>
        <dbReference type="SAM" id="MobiDB-lite"/>
    </source>
</evidence>
<name>A0A0V0QSX1_PSEPJ</name>
<sequence length="312" mass="36290">MGCFGKKNSKTVACLQITLKNGTLKDVASCFQNDPIVHFMLNKKSYRSGYATIKGTKPVWGKLNAFDFKVKKTDKDITVFCKHHVNIFPNKLIGYGYLDVTQYTDKEGQYSNQTIRLLDSNDQQVGTLNVDIFVTLYTQANTDQNSQYHKPSYPLVQKKIQQNQNMAQLQNQNENIIQYTQSKQDINNQQVGQKEIIRQQTITPKPNQSLAQQKYIEQNAQIKNEKQQQYYQQNEYNKQNKEILNTIDDAELARQLDMQYKEQLNSINHKSIDLKENYNINIDNQVQNNDLNVKNPIQQQSIPSNKYDYPVE</sequence>
<comment type="caution">
    <text evidence="2">The sequence shown here is derived from an EMBL/GenBank/DDBJ whole genome shotgun (WGS) entry which is preliminary data.</text>
</comment>
<feature type="region of interest" description="Disordered" evidence="1">
    <location>
        <begin position="293"/>
        <end position="312"/>
    </location>
</feature>
<keyword evidence="3" id="KW-1185">Reference proteome</keyword>
<protein>
    <submittedName>
        <fullName evidence="2">C2 domain</fullName>
    </submittedName>
</protein>
<evidence type="ECO:0000313" key="3">
    <source>
        <dbReference type="Proteomes" id="UP000054937"/>
    </source>
</evidence>
<dbReference type="InterPro" id="IPR035892">
    <property type="entry name" value="C2_domain_sf"/>
</dbReference>
<dbReference type="Proteomes" id="UP000054937">
    <property type="component" value="Unassembled WGS sequence"/>
</dbReference>
<proteinExistence type="predicted"/>